<evidence type="ECO:0000313" key="1">
    <source>
        <dbReference type="EMBL" id="AYD85520.1"/>
    </source>
</evidence>
<organism evidence="1 2">
    <name type="scientific">Escherichia phage FEC19</name>
    <dbReference type="NCBI Taxonomy" id="2315486"/>
    <lineage>
        <taxon>Viruses</taxon>
        <taxon>Duplodnaviria</taxon>
        <taxon>Heunggongvirae</taxon>
        <taxon>Uroviricota</taxon>
        <taxon>Caudoviricetes</taxon>
        <taxon>Lindbergviridae</taxon>
        <taxon>Wifcevirus</taxon>
        <taxon>Wifcevirus FEC19</taxon>
    </lineage>
</organism>
<dbReference type="RefSeq" id="YP_009813057.1">
    <property type="nucleotide sequence ID" value="NC_048073.1"/>
</dbReference>
<name>A0A386KJJ2_9CAUD</name>
<dbReference type="EMBL" id="MH816966">
    <property type="protein sequence ID" value="AYD85520.1"/>
    <property type="molecule type" value="Genomic_DNA"/>
</dbReference>
<keyword evidence="2" id="KW-1185">Reference proteome</keyword>
<dbReference type="Proteomes" id="UP000268320">
    <property type="component" value="Genome"/>
</dbReference>
<dbReference type="GeneID" id="55004132"/>
<evidence type="ECO:0000313" key="2">
    <source>
        <dbReference type="Proteomes" id="UP000268320"/>
    </source>
</evidence>
<dbReference type="KEGG" id="vg:55004132"/>
<proteinExistence type="predicted"/>
<reference evidence="1 2" key="1">
    <citation type="submission" date="2018-08" db="EMBL/GenBank/DDBJ databases">
        <title>Characterization and Complete Genome Sequence Analysis of a Lytic Bacteriophage FEC19 infecting Escherichia coli O157:H7.</title>
        <authorList>
            <person name="Fan C."/>
            <person name="Zhao C."/>
            <person name="Tie D."/>
            <person name="Sun Y."/>
        </authorList>
    </citation>
    <scope>NUCLEOTIDE SEQUENCE [LARGE SCALE GENOMIC DNA]</scope>
</reference>
<protein>
    <submittedName>
        <fullName evidence="1">Uncharacterized protein</fullName>
    </submittedName>
</protein>
<accession>A0A386KJJ2</accession>
<sequence>MINMNNSLNARAHRSAVIDMFRELKELCDNMNSMLSIGGWGYEEEVKYAVMRRRRDNVLGQIKRAGLFL</sequence>